<proteinExistence type="predicted"/>
<evidence type="ECO:0000313" key="2">
    <source>
        <dbReference type="Proteomes" id="UP000246569"/>
    </source>
</evidence>
<name>A0A317MXN4_9GAMM</name>
<comment type="caution">
    <text evidence="1">The sequence shown here is derived from an EMBL/GenBank/DDBJ whole genome shotgun (WGS) entry which is preliminary data.</text>
</comment>
<evidence type="ECO:0000313" key="1">
    <source>
        <dbReference type="EMBL" id="PWV63288.1"/>
    </source>
</evidence>
<accession>A0A317MXN4</accession>
<dbReference type="EMBL" id="QGTJ01000003">
    <property type="protein sequence ID" value="PWV63288.1"/>
    <property type="molecule type" value="Genomic_DNA"/>
</dbReference>
<evidence type="ECO:0008006" key="3">
    <source>
        <dbReference type="Google" id="ProtNLM"/>
    </source>
</evidence>
<gene>
    <name evidence="1" type="ORF">C7443_103213</name>
</gene>
<keyword evidence="2" id="KW-1185">Reference proteome</keyword>
<organism evidence="1 2">
    <name type="scientific">Plasticicumulans acidivorans</name>
    <dbReference type="NCBI Taxonomy" id="886464"/>
    <lineage>
        <taxon>Bacteria</taxon>
        <taxon>Pseudomonadati</taxon>
        <taxon>Pseudomonadota</taxon>
        <taxon>Gammaproteobacteria</taxon>
        <taxon>Candidatus Competibacteraceae</taxon>
        <taxon>Plasticicumulans</taxon>
    </lineage>
</organism>
<protein>
    <recommendedName>
        <fullName evidence="3">Flagellar protein FliT</fullName>
    </recommendedName>
</protein>
<dbReference type="RefSeq" id="WP_110017793.1">
    <property type="nucleotide sequence ID" value="NZ_QGTJ01000003.1"/>
</dbReference>
<sequence length="107" mass="11713">MNAAEWHSACERVRALDRRLDELMTQTDAEPALAAIEAACSERRQLLTSLFPVPAGVPAEAVHRFIDTEQQASEALQARIGGARDAIGERLRGLMRGAQARRAYAGR</sequence>
<reference evidence="1 2" key="1">
    <citation type="submission" date="2018-05" db="EMBL/GenBank/DDBJ databases">
        <title>Genomic Encyclopedia of Type Strains, Phase IV (KMG-IV): sequencing the most valuable type-strain genomes for metagenomic binning, comparative biology and taxonomic classification.</title>
        <authorList>
            <person name="Goeker M."/>
        </authorList>
    </citation>
    <scope>NUCLEOTIDE SEQUENCE [LARGE SCALE GENOMIC DNA]</scope>
    <source>
        <strain evidence="1 2">DSM 23606</strain>
    </source>
</reference>
<dbReference type="AlphaFoldDB" id="A0A317MXN4"/>
<dbReference type="Proteomes" id="UP000246569">
    <property type="component" value="Unassembled WGS sequence"/>
</dbReference>